<evidence type="ECO:0000256" key="5">
    <source>
        <dbReference type="SAM" id="MobiDB-lite"/>
    </source>
</evidence>
<feature type="compositionally biased region" description="Polar residues" evidence="5">
    <location>
        <begin position="315"/>
        <end position="327"/>
    </location>
</feature>
<dbReference type="Gene3D" id="3.90.190.10">
    <property type="entry name" value="Protein tyrosine phosphatase superfamily"/>
    <property type="match status" value="1"/>
</dbReference>
<feature type="domain" description="Tyrosine-protein phosphatase" evidence="6">
    <location>
        <begin position="1"/>
        <end position="138"/>
    </location>
</feature>
<protein>
    <recommendedName>
        <fullName evidence="2">protein-tyrosine-phosphatase</fullName>
        <ecNumber evidence="2">3.1.3.48</ecNumber>
    </recommendedName>
</protein>
<dbReference type="AlphaFoldDB" id="A0A0C3AZT5"/>
<accession>A0A0C3AZT5</accession>
<dbReference type="InterPro" id="IPR000340">
    <property type="entry name" value="Dual-sp_phosphatase_cat-dom"/>
</dbReference>
<comment type="similarity">
    <text evidence="1">Belongs to the protein-tyrosine phosphatase family. Non-receptor class dual specificity subfamily.</text>
</comment>
<evidence type="ECO:0000259" key="7">
    <source>
        <dbReference type="PROSITE" id="PS50056"/>
    </source>
</evidence>
<dbReference type="SMART" id="SM00404">
    <property type="entry name" value="PTPc_motif"/>
    <property type="match status" value="1"/>
</dbReference>
<dbReference type="GO" id="GO:0005634">
    <property type="term" value="C:nucleus"/>
    <property type="evidence" value="ECO:0007669"/>
    <property type="project" value="TreeGrafter"/>
</dbReference>
<dbReference type="PROSITE" id="PS50054">
    <property type="entry name" value="TYR_PHOSPHATASE_DUAL"/>
    <property type="match status" value="1"/>
</dbReference>
<keyword evidence="3" id="KW-0378">Hydrolase</keyword>
<dbReference type="InterPro" id="IPR020422">
    <property type="entry name" value="TYR_PHOSPHATASE_DUAL_dom"/>
</dbReference>
<keyword evidence="9" id="KW-1185">Reference proteome</keyword>
<dbReference type="InterPro" id="IPR016130">
    <property type="entry name" value="Tyr_Pase_AS"/>
</dbReference>
<feature type="compositionally biased region" description="Low complexity" evidence="5">
    <location>
        <begin position="245"/>
        <end position="263"/>
    </location>
</feature>
<dbReference type="STRING" id="1036808.A0A0C3AZT5"/>
<feature type="compositionally biased region" description="Low complexity" evidence="5">
    <location>
        <begin position="390"/>
        <end position="401"/>
    </location>
</feature>
<dbReference type="CDD" id="cd14498">
    <property type="entry name" value="DSP"/>
    <property type="match status" value="1"/>
</dbReference>
<organism evidence="8 9">
    <name type="scientific">Scleroderma citrinum Foug A</name>
    <dbReference type="NCBI Taxonomy" id="1036808"/>
    <lineage>
        <taxon>Eukaryota</taxon>
        <taxon>Fungi</taxon>
        <taxon>Dikarya</taxon>
        <taxon>Basidiomycota</taxon>
        <taxon>Agaricomycotina</taxon>
        <taxon>Agaricomycetes</taxon>
        <taxon>Agaricomycetidae</taxon>
        <taxon>Boletales</taxon>
        <taxon>Sclerodermatineae</taxon>
        <taxon>Sclerodermataceae</taxon>
        <taxon>Scleroderma</taxon>
    </lineage>
</organism>
<dbReference type="InterPro" id="IPR029021">
    <property type="entry name" value="Prot-tyrosine_phosphatase-like"/>
</dbReference>
<feature type="compositionally biased region" description="Basic and acidic residues" evidence="5">
    <location>
        <begin position="364"/>
        <end position="379"/>
    </location>
</feature>
<dbReference type="GO" id="GO:0004725">
    <property type="term" value="F:protein tyrosine phosphatase activity"/>
    <property type="evidence" value="ECO:0007669"/>
    <property type="project" value="UniProtKB-EC"/>
</dbReference>
<dbReference type="InParanoid" id="A0A0C3AZT5"/>
<dbReference type="PROSITE" id="PS50056">
    <property type="entry name" value="TYR_PHOSPHATASE_2"/>
    <property type="match status" value="1"/>
</dbReference>
<evidence type="ECO:0000256" key="2">
    <source>
        <dbReference type="ARBA" id="ARBA00013064"/>
    </source>
</evidence>
<feature type="region of interest" description="Disordered" evidence="5">
    <location>
        <begin position="210"/>
        <end position="408"/>
    </location>
</feature>
<evidence type="ECO:0000256" key="3">
    <source>
        <dbReference type="ARBA" id="ARBA00022801"/>
    </source>
</evidence>
<dbReference type="SUPFAM" id="SSF52799">
    <property type="entry name" value="(Phosphotyrosine protein) phosphatases II"/>
    <property type="match status" value="1"/>
</dbReference>
<dbReference type="InterPro" id="IPR003595">
    <property type="entry name" value="Tyr_Pase_cat"/>
</dbReference>
<feature type="compositionally biased region" description="Low complexity" evidence="5">
    <location>
        <begin position="347"/>
        <end position="356"/>
    </location>
</feature>
<dbReference type="Pfam" id="PF00782">
    <property type="entry name" value="DSPc"/>
    <property type="match status" value="1"/>
</dbReference>
<sequence>MDEVVPGLWLGNLPSALDVQGLRAKNIFSVVTAMRGKITIHAVRYQINIDDSADEDVLVHFLPSISFIQTELDKGRGVLVHCQAGISRSATIVTAYLMYSRKVDVNTALDMIRKVRPNVEPNEGFMRQLEVFHQASYKFTRRDKSVRMFYMERTVEEMMNGDGIFPSDNMFARRPCSPSDSSPNTPVIAPSRRIRCKMCRQELATREHMLDHGQLGPPTPGLPSLTPAGSRRASNANDQIAKPGSLSRRSSSSLNVSISRRPSNANTQPPRTRKSSSSHDGRPAVLSALGGRSLLESLSMSALETEDDGEDSGNEKISLNNSRTSGPPSRHPSLLSMDNIGRDLSDALDAAAAASSVEPSGTEEPSRTLHPVAEDRDSEGSSGIDASSPQQQLQQQETQKQTPVPISSTQYASPADLAAQLNSHPKLAALRAPPSFAMTSITAPSKQPISPPILMNPKCSGYFVEPMKWMEPFLENGELAGKIVCPNSRCGAKLGNYDWAGVRCSCKEWVTPGFCIHRSKVDEIVV</sequence>
<dbReference type="PROSITE" id="PS00383">
    <property type="entry name" value="TYR_PHOSPHATASE_1"/>
    <property type="match status" value="1"/>
</dbReference>
<dbReference type="OrthoDB" id="2017893at2759"/>
<dbReference type="Proteomes" id="UP000053989">
    <property type="component" value="Unassembled WGS sequence"/>
</dbReference>
<reference evidence="8 9" key="1">
    <citation type="submission" date="2014-04" db="EMBL/GenBank/DDBJ databases">
        <authorList>
            <consortium name="DOE Joint Genome Institute"/>
            <person name="Kuo A."/>
            <person name="Kohler A."/>
            <person name="Nagy L.G."/>
            <person name="Floudas D."/>
            <person name="Copeland A."/>
            <person name="Barry K.W."/>
            <person name="Cichocki N."/>
            <person name="Veneault-Fourrey C."/>
            <person name="LaButti K."/>
            <person name="Lindquist E.A."/>
            <person name="Lipzen A."/>
            <person name="Lundell T."/>
            <person name="Morin E."/>
            <person name="Murat C."/>
            <person name="Sun H."/>
            <person name="Tunlid A."/>
            <person name="Henrissat B."/>
            <person name="Grigoriev I.V."/>
            <person name="Hibbett D.S."/>
            <person name="Martin F."/>
            <person name="Nordberg H.P."/>
            <person name="Cantor M.N."/>
            <person name="Hua S.X."/>
        </authorList>
    </citation>
    <scope>NUCLEOTIDE SEQUENCE [LARGE SCALE GENOMIC DNA]</scope>
    <source>
        <strain evidence="8 9">Foug A</strain>
    </source>
</reference>
<evidence type="ECO:0000256" key="4">
    <source>
        <dbReference type="ARBA" id="ARBA00022912"/>
    </source>
</evidence>
<dbReference type="EMBL" id="KN822004">
    <property type="protein sequence ID" value="KIM70507.1"/>
    <property type="molecule type" value="Genomic_DNA"/>
</dbReference>
<evidence type="ECO:0000313" key="8">
    <source>
        <dbReference type="EMBL" id="KIM70507.1"/>
    </source>
</evidence>
<evidence type="ECO:0000313" key="9">
    <source>
        <dbReference type="Proteomes" id="UP000053989"/>
    </source>
</evidence>
<dbReference type="InterPro" id="IPR000387">
    <property type="entry name" value="Tyr_Pase_dom"/>
</dbReference>
<dbReference type="HOGENOM" id="CLU_023312_4_0_1"/>
<gene>
    <name evidence="8" type="ORF">SCLCIDRAFT_12455</name>
</gene>
<reference evidence="9" key="2">
    <citation type="submission" date="2015-01" db="EMBL/GenBank/DDBJ databases">
        <title>Evolutionary Origins and Diversification of the Mycorrhizal Mutualists.</title>
        <authorList>
            <consortium name="DOE Joint Genome Institute"/>
            <consortium name="Mycorrhizal Genomics Consortium"/>
            <person name="Kohler A."/>
            <person name="Kuo A."/>
            <person name="Nagy L.G."/>
            <person name="Floudas D."/>
            <person name="Copeland A."/>
            <person name="Barry K.W."/>
            <person name="Cichocki N."/>
            <person name="Veneault-Fourrey C."/>
            <person name="LaButti K."/>
            <person name="Lindquist E.A."/>
            <person name="Lipzen A."/>
            <person name="Lundell T."/>
            <person name="Morin E."/>
            <person name="Murat C."/>
            <person name="Riley R."/>
            <person name="Ohm R."/>
            <person name="Sun H."/>
            <person name="Tunlid A."/>
            <person name="Henrissat B."/>
            <person name="Grigoriev I.V."/>
            <person name="Hibbett D.S."/>
            <person name="Martin F."/>
        </authorList>
    </citation>
    <scope>NUCLEOTIDE SEQUENCE [LARGE SCALE GENOMIC DNA]</scope>
    <source>
        <strain evidence="9">Foug A</strain>
    </source>
</reference>
<dbReference type="SMART" id="SM00195">
    <property type="entry name" value="DSPc"/>
    <property type="match status" value="1"/>
</dbReference>
<keyword evidence="4" id="KW-0904">Protein phosphatase</keyword>
<feature type="compositionally biased region" description="Polar residues" evidence="5">
    <location>
        <begin position="380"/>
        <end position="389"/>
    </location>
</feature>
<dbReference type="PANTHER" id="PTHR45848">
    <property type="entry name" value="DUAL SPECIFICITY PROTEIN PHOSPHATASE 12 FAMILY MEMBER"/>
    <property type="match status" value="1"/>
</dbReference>
<dbReference type="GO" id="GO:0008138">
    <property type="term" value="F:protein tyrosine/serine/threonine phosphatase activity"/>
    <property type="evidence" value="ECO:0007669"/>
    <property type="project" value="TreeGrafter"/>
</dbReference>
<dbReference type="EC" id="3.1.3.48" evidence="2"/>
<evidence type="ECO:0000256" key="1">
    <source>
        <dbReference type="ARBA" id="ARBA00008601"/>
    </source>
</evidence>
<dbReference type="PANTHER" id="PTHR45848:SF4">
    <property type="entry name" value="DUAL SPECIFICITY PROTEIN PHOSPHATASE 12"/>
    <property type="match status" value="1"/>
</dbReference>
<proteinExistence type="inferred from homology"/>
<evidence type="ECO:0000259" key="6">
    <source>
        <dbReference type="PROSITE" id="PS50054"/>
    </source>
</evidence>
<name>A0A0C3AZT5_9AGAM</name>
<feature type="domain" description="Tyrosine specific protein phosphatases" evidence="7">
    <location>
        <begin position="59"/>
        <end position="119"/>
    </location>
</feature>
<dbReference type="FunCoup" id="A0A0C3AZT5">
    <property type="interactions" value="563"/>
</dbReference>
<feature type="compositionally biased region" description="Low complexity" evidence="5">
    <location>
        <begin position="293"/>
        <end position="303"/>
    </location>
</feature>